<dbReference type="OMA" id="LAIFCEP"/>
<feature type="coiled-coil region" evidence="5">
    <location>
        <begin position="462"/>
        <end position="489"/>
    </location>
</feature>
<name>A0A3M6UUQ8_POCDA</name>
<comment type="caution">
    <text evidence="9">The sequence shown here is derived from an EMBL/GenBank/DDBJ whole genome shotgun (WGS) entry which is preliminary data.</text>
</comment>
<evidence type="ECO:0000256" key="3">
    <source>
        <dbReference type="ARBA" id="ARBA00022833"/>
    </source>
</evidence>
<evidence type="ECO:0000259" key="8">
    <source>
        <dbReference type="PROSITE" id="PS50178"/>
    </source>
</evidence>
<dbReference type="PROSITE" id="PS50157">
    <property type="entry name" value="ZINC_FINGER_C2H2_2"/>
    <property type="match status" value="1"/>
</dbReference>
<feature type="compositionally biased region" description="Polar residues" evidence="6">
    <location>
        <begin position="416"/>
        <end position="425"/>
    </location>
</feature>
<dbReference type="PANTHER" id="PTHR13510">
    <property type="entry name" value="FYVE-FINGER-CONTAINING RAB5 EFFECTOR PROTEIN RABENOSYN-5-RELATED"/>
    <property type="match status" value="1"/>
</dbReference>
<protein>
    <recommendedName>
        <fullName evidence="11">FYVE-type domain-containing protein</fullName>
    </recommendedName>
</protein>
<dbReference type="GO" id="GO:0008270">
    <property type="term" value="F:zinc ion binding"/>
    <property type="evidence" value="ECO:0007669"/>
    <property type="project" value="UniProtKB-KW"/>
</dbReference>
<dbReference type="OrthoDB" id="166134at2759"/>
<dbReference type="Pfam" id="PF11464">
    <property type="entry name" value="Rbsn"/>
    <property type="match status" value="1"/>
</dbReference>
<gene>
    <name evidence="9" type="ORF">pdam_00006186</name>
</gene>
<organism evidence="9 10">
    <name type="scientific">Pocillopora damicornis</name>
    <name type="common">Cauliflower coral</name>
    <name type="synonym">Millepora damicornis</name>
    <dbReference type="NCBI Taxonomy" id="46731"/>
    <lineage>
        <taxon>Eukaryota</taxon>
        <taxon>Metazoa</taxon>
        <taxon>Cnidaria</taxon>
        <taxon>Anthozoa</taxon>
        <taxon>Hexacorallia</taxon>
        <taxon>Scleractinia</taxon>
        <taxon>Astrocoeniina</taxon>
        <taxon>Pocilloporidae</taxon>
        <taxon>Pocillopora</taxon>
    </lineage>
</organism>
<dbReference type="PANTHER" id="PTHR13510:SF44">
    <property type="entry name" value="RABENOSYN-5"/>
    <property type="match status" value="1"/>
</dbReference>
<proteinExistence type="predicted"/>
<sequence>MENDDIKEGFICPICMKDLGNASVLQRHFEESHSDDKDTLRRMREAFGKAKRKIINKIESSEPDGATVDSVDGVVENPVSRGVDPFLWDQQDFGASRSRFREFRERRDAEIDRFVVETNKILIRLEKLLRSGVTVKDSPALPTRPGRKSLERSLVPWIADSEVKFCPLCKRQFNVARRRHHCRLCGGIMCAKCSVFVSVSFSVSVLKLDQTGSSLPRRLKGHSKDDSDEAGIRACQACMDCLERYDRQEKEKKTKPPVVQLYEKMKSSMAEAELLQPTYTKMADSINLGDIQYDLQEAAEVRARLVRMYESVDIISKKIAALGTQAEKPPSHQTMKLQKGIRTFATGYLQENMFTLPNLPSVDKISKLQEERANALARKAAEEKEKRERAMQERLRAAKVRQQGHGDLNRNEPSSKLKTAQQTPESVMGNGWGPVPITQGSSPDPMLQQIDIIKSYIVQAKQQRKFDEVEMLERNLMELEEEYIRQHQGR</sequence>
<evidence type="ECO:0000256" key="4">
    <source>
        <dbReference type="PROSITE-ProRule" id="PRU00042"/>
    </source>
</evidence>
<reference evidence="9 10" key="1">
    <citation type="journal article" date="2018" name="Sci. Rep.">
        <title>Comparative analysis of the Pocillopora damicornis genome highlights role of immune system in coral evolution.</title>
        <authorList>
            <person name="Cunning R."/>
            <person name="Bay R.A."/>
            <person name="Gillette P."/>
            <person name="Baker A.C."/>
            <person name="Traylor-Knowles N."/>
        </authorList>
    </citation>
    <scope>NUCLEOTIDE SEQUENCE [LARGE SCALE GENOMIC DNA]</scope>
    <source>
        <strain evidence="9">RSMAS</strain>
        <tissue evidence="9">Whole animal</tissue>
    </source>
</reference>
<dbReference type="STRING" id="46731.A0A3M6UUQ8"/>
<feature type="domain" description="FYVE-type" evidence="8">
    <location>
        <begin position="160"/>
        <end position="243"/>
    </location>
</feature>
<dbReference type="InterPro" id="IPR017455">
    <property type="entry name" value="Znf_FYVE-rel"/>
</dbReference>
<dbReference type="Gene3D" id="4.10.860.20">
    <property type="entry name" value="Rabenosyn, Rab binding domain"/>
    <property type="match status" value="1"/>
</dbReference>
<evidence type="ECO:0000256" key="6">
    <source>
        <dbReference type="SAM" id="MobiDB-lite"/>
    </source>
</evidence>
<dbReference type="InterPro" id="IPR013083">
    <property type="entry name" value="Znf_RING/FYVE/PHD"/>
</dbReference>
<evidence type="ECO:0000256" key="1">
    <source>
        <dbReference type="ARBA" id="ARBA00022723"/>
    </source>
</evidence>
<keyword evidence="10" id="KW-1185">Reference proteome</keyword>
<keyword evidence="2 4" id="KW-0863">Zinc-finger</keyword>
<dbReference type="PROSITE" id="PS00028">
    <property type="entry name" value="ZINC_FINGER_C2H2_1"/>
    <property type="match status" value="1"/>
</dbReference>
<dbReference type="AlphaFoldDB" id="A0A3M6UUQ8"/>
<dbReference type="InterPro" id="IPR013087">
    <property type="entry name" value="Znf_C2H2_type"/>
</dbReference>
<dbReference type="InterPro" id="IPR052727">
    <property type="entry name" value="Rab4/Rab5_effector"/>
</dbReference>
<feature type="region of interest" description="Disordered" evidence="6">
    <location>
        <begin position="399"/>
        <end position="431"/>
    </location>
</feature>
<keyword evidence="1" id="KW-0479">Metal-binding</keyword>
<evidence type="ECO:0008006" key="11">
    <source>
        <dbReference type="Google" id="ProtNLM"/>
    </source>
</evidence>
<evidence type="ECO:0000313" key="9">
    <source>
        <dbReference type="EMBL" id="RMX57048.1"/>
    </source>
</evidence>
<dbReference type="InterPro" id="IPR000306">
    <property type="entry name" value="Znf_FYVE"/>
</dbReference>
<evidence type="ECO:0000313" key="10">
    <source>
        <dbReference type="Proteomes" id="UP000275408"/>
    </source>
</evidence>
<evidence type="ECO:0000259" key="7">
    <source>
        <dbReference type="PROSITE" id="PS50157"/>
    </source>
</evidence>
<dbReference type="SUPFAM" id="SSF57903">
    <property type="entry name" value="FYVE/PHD zinc finger"/>
    <property type="match status" value="1"/>
</dbReference>
<accession>A0A3M6UUQ8</accession>
<dbReference type="SMART" id="SM00064">
    <property type="entry name" value="FYVE"/>
    <property type="match status" value="1"/>
</dbReference>
<dbReference type="InterPro" id="IPR011011">
    <property type="entry name" value="Znf_FYVE_PHD"/>
</dbReference>
<dbReference type="Gene3D" id="3.30.40.10">
    <property type="entry name" value="Zinc/RING finger domain, C3HC4 (zinc finger)"/>
    <property type="match status" value="1"/>
</dbReference>
<dbReference type="Pfam" id="PF01363">
    <property type="entry name" value="FYVE"/>
    <property type="match status" value="1"/>
</dbReference>
<keyword evidence="3" id="KW-0862">Zinc</keyword>
<dbReference type="SUPFAM" id="SSF140125">
    <property type="entry name" value="Rabenosyn-5 Rab-binding domain-like"/>
    <property type="match status" value="1"/>
</dbReference>
<dbReference type="PROSITE" id="PS50178">
    <property type="entry name" value="ZF_FYVE"/>
    <property type="match status" value="1"/>
</dbReference>
<dbReference type="EMBL" id="RCHS01000749">
    <property type="protein sequence ID" value="RMX57048.1"/>
    <property type="molecule type" value="Genomic_DNA"/>
</dbReference>
<feature type="domain" description="C2H2-type" evidence="7">
    <location>
        <begin position="10"/>
        <end position="38"/>
    </location>
</feature>
<evidence type="ECO:0000256" key="2">
    <source>
        <dbReference type="ARBA" id="ARBA00022771"/>
    </source>
</evidence>
<evidence type="ECO:0000256" key="5">
    <source>
        <dbReference type="SAM" id="Coils"/>
    </source>
</evidence>
<dbReference type="InterPro" id="IPR036531">
    <property type="entry name" value="Rbsn_Rab-bd_sf"/>
</dbReference>
<dbReference type="InterPro" id="IPR021565">
    <property type="entry name" value="Rbsn_Rab-bd"/>
</dbReference>
<keyword evidence="5" id="KW-0175">Coiled coil</keyword>
<dbReference type="Proteomes" id="UP000275408">
    <property type="component" value="Unassembled WGS sequence"/>
</dbReference>